<dbReference type="Proteomes" id="UP000790787">
    <property type="component" value="Chromosome 3"/>
</dbReference>
<organism evidence="1 2">
    <name type="scientific">Nicotiana tabacum</name>
    <name type="common">Common tobacco</name>
    <dbReference type="NCBI Taxonomy" id="4097"/>
    <lineage>
        <taxon>Eukaryota</taxon>
        <taxon>Viridiplantae</taxon>
        <taxon>Streptophyta</taxon>
        <taxon>Embryophyta</taxon>
        <taxon>Tracheophyta</taxon>
        <taxon>Spermatophyta</taxon>
        <taxon>Magnoliopsida</taxon>
        <taxon>eudicotyledons</taxon>
        <taxon>Gunneridae</taxon>
        <taxon>Pentapetalae</taxon>
        <taxon>asterids</taxon>
        <taxon>lamiids</taxon>
        <taxon>Solanales</taxon>
        <taxon>Solanaceae</taxon>
        <taxon>Nicotianoideae</taxon>
        <taxon>Nicotianeae</taxon>
        <taxon>Nicotiana</taxon>
    </lineage>
</organism>
<protein>
    <submittedName>
        <fullName evidence="2">Uncharacterized protein LOC142176618</fullName>
    </submittedName>
</protein>
<sequence length="256" mass="30137">MSDMQKGLINDVRDLLPECEHMMCARNILANLSKEWRGLERRNTFWRCARVSSIAELNDQLDMLDKLGDDICESLLHYRKETWCRAYFNCDRKCDVIDNNMCETFNSWILAERHKTIITMLEEIRIKLMIRIAIKIYQDNVAKSMKCTPRWNGETCYEIEDPKYKHVVSLVNMTCSCRAWQLKGIPCCHAIASMHFKDMEPIHHIAHWYPCAMYETMAIFRPPPIEPPPIRNMPGRPKKIGKEKKLNIQNLARFQG</sequence>
<keyword evidence="1" id="KW-1185">Reference proteome</keyword>
<reference evidence="2" key="2">
    <citation type="submission" date="2025-08" db="UniProtKB">
        <authorList>
            <consortium name="RefSeq"/>
        </authorList>
    </citation>
    <scope>IDENTIFICATION</scope>
    <source>
        <tissue evidence="2">Leaf</tissue>
    </source>
</reference>
<dbReference type="RefSeq" id="XP_075100753.1">
    <property type="nucleotide sequence ID" value="XM_075244652.1"/>
</dbReference>
<name>A0AC58TU48_TOBAC</name>
<evidence type="ECO:0000313" key="1">
    <source>
        <dbReference type="Proteomes" id="UP000790787"/>
    </source>
</evidence>
<gene>
    <name evidence="2" type="primary">LOC142176618</name>
</gene>
<reference evidence="1" key="1">
    <citation type="journal article" date="2014" name="Nat. Commun.">
        <title>The tobacco genome sequence and its comparison with those of tomato and potato.</title>
        <authorList>
            <person name="Sierro N."/>
            <person name="Battey J.N."/>
            <person name="Ouadi S."/>
            <person name="Bakaher N."/>
            <person name="Bovet L."/>
            <person name="Willig A."/>
            <person name="Goepfert S."/>
            <person name="Peitsch M.C."/>
            <person name="Ivanov N.V."/>
        </authorList>
    </citation>
    <scope>NUCLEOTIDE SEQUENCE [LARGE SCALE GENOMIC DNA]</scope>
</reference>
<proteinExistence type="predicted"/>
<accession>A0AC58TU48</accession>
<evidence type="ECO:0000313" key="2">
    <source>
        <dbReference type="RefSeq" id="XP_075100753.1"/>
    </source>
</evidence>